<comment type="catalytic activity">
    <reaction evidence="1 9">
        <text>chorismate = prephenate</text>
        <dbReference type="Rhea" id="RHEA:13897"/>
        <dbReference type="ChEBI" id="CHEBI:29748"/>
        <dbReference type="ChEBI" id="CHEBI:29934"/>
        <dbReference type="EC" id="5.4.99.5"/>
    </reaction>
</comment>
<dbReference type="EC" id="5.4.99.5" evidence="4 9"/>
<dbReference type="GO" id="GO:0004106">
    <property type="term" value="F:chorismate mutase activity"/>
    <property type="evidence" value="ECO:0007669"/>
    <property type="project" value="UniProtKB-UniRule"/>
</dbReference>
<keyword evidence="8 9" id="KW-0413">Isomerase</keyword>
<evidence type="ECO:0000256" key="8">
    <source>
        <dbReference type="ARBA" id="ARBA00023235"/>
    </source>
</evidence>
<accession>A0A7J6GIG4</accession>
<dbReference type="InterPro" id="IPR008238">
    <property type="entry name" value="Chorismate_mutase_AroQ_euk"/>
</dbReference>
<sequence>MLVLARLAEVLTMNLFVLILVIFILDGRSLTMASKERIVSKMGEKEMTLDTVRDSLIRQEDTIIFSLIERAKFPMNSPTYQESKSCLGFCGSLIRFFVNETESLQAKAGRYQNPEENAFFPDHLPPSLVPPYAFPPVLHRAGASINVNNKIWDIYFKQLLPLFIISGDDGNYASTASSDLNCLQLENDNAISRRIHYGKFVAEVKYKDAPHDYEPAIRAKDRDALMKLLTFKAVEETVKKRVEKKAMIFGEEVTTNTTCTESNEGKHKIDPPLVSRLYDEWIMPLTKFVQVEYLLRRLD</sequence>
<evidence type="ECO:0000256" key="9">
    <source>
        <dbReference type="PIRNR" id="PIRNR017318"/>
    </source>
</evidence>
<dbReference type="GO" id="GO:1901747">
    <property type="term" value="P:prephenate(2-) biosynthetic process"/>
    <property type="evidence" value="ECO:0007669"/>
    <property type="project" value="UniProtKB-ARBA"/>
</dbReference>
<dbReference type="AlphaFoldDB" id="A0A7J6GIG4"/>
<gene>
    <name evidence="11" type="ORF">F8388_015500</name>
</gene>
<dbReference type="FunFam" id="1.10.590.10:FF:000001">
    <property type="entry name" value="Chorismate mutase"/>
    <property type="match status" value="1"/>
</dbReference>
<evidence type="ECO:0000256" key="5">
    <source>
        <dbReference type="ARBA" id="ARBA00022490"/>
    </source>
</evidence>
<dbReference type="GO" id="GO:0008652">
    <property type="term" value="P:amino acid biosynthetic process"/>
    <property type="evidence" value="ECO:0007669"/>
    <property type="project" value="UniProtKB-KW"/>
</dbReference>
<evidence type="ECO:0000256" key="6">
    <source>
        <dbReference type="ARBA" id="ARBA00022605"/>
    </source>
</evidence>
<evidence type="ECO:0000256" key="7">
    <source>
        <dbReference type="ARBA" id="ARBA00023141"/>
    </source>
</evidence>
<keyword evidence="7 9" id="KW-0057">Aromatic amino acid biosynthesis</keyword>
<dbReference type="PANTHER" id="PTHR21145">
    <property type="entry name" value="CHORISMATE MUTASE"/>
    <property type="match status" value="1"/>
</dbReference>
<dbReference type="EMBL" id="JAATIP010000054">
    <property type="protein sequence ID" value="KAF4382672.1"/>
    <property type="molecule type" value="Genomic_DNA"/>
</dbReference>
<organism evidence="11 12">
    <name type="scientific">Cannabis sativa</name>
    <name type="common">Hemp</name>
    <name type="synonym">Marijuana</name>
    <dbReference type="NCBI Taxonomy" id="3483"/>
    <lineage>
        <taxon>Eukaryota</taxon>
        <taxon>Viridiplantae</taxon>
        <taxon>Streptophyta</taxon>
        <taxon>Embryophyta</taxon>
        <taxon>Tracheophyta</taxon>
        <taxon>Spermatophyta</taxon>
        <taxon>Magnoliopsida</taxon>
        <taxon>eudicotyledons</taxon>
        <taxon>Gunneridae</taxon>
        <taxon>Pentapetalae</taxon>
        <taxon>rosids</taxon>
        <taxon>fabids</taxon>
        <taxon>Rosales</taxon>
        <taxon>Cannabaceae</taxon>
        <taxon>Cannabis</taxon>
    </lineage>
</organism>
<keyword evidence="5" id="KW-0963">Cytoplasm</keyword>
<evidence type="ECO:0000256" key="3">
    <source>
        <dbReference type="ARBA" id="ARBA00004817"/>
    </source>
</evidence>
<evidence type="ECO:0000256" key="4">
    <source>
        <dbReference type="ARBA" id="ARBA00012404"/>
    </source>
</evidence>
<dbReference type="NCBIfam" id="TIGR01802">
    <property type="entry name" value="CM_pl-yst"/>
    <property type="match status" value="1"/>
</dbReference>
<evidence type="ECO:0000313" key="12">
    <source>
        <dbReference type="Proteomes" id="UP000525078"/>
    </source>
</evidence>
<name>A0A7J6GIG4_CANSA</name>
<dbReference type="InterPro" id="IPR037039">
    <property type="entry name" value="CM_AroQ_sf_eucaryotic"/>
</dbReference>
<dbReference type="PIRSF" id="PIRSF017318">
    <property type="entry name" value="Chor_mut_AroQ_eu"/>
    <property type="match status" value="1"/>
</dbReference>
<dbReference type="Pfam" id="PF01817">
    <property type="entry name" value="CM_2"/>
    <property type="match status" value="1"/>
</dbReference>
<comment type="caution">
    <text evidence="11">The sequence shown here is derived from an EMBL/GenBank/DDBJ whole genome shotgun (WGS) entry which is preliminary data.</text>
</comment>
<keyword evidence="6 9" id="KW-0028">Amino-acid biosynthesis</keyword>
<dbReference type="GO" id="GO:0046417">
    <property type="term" value="P:chorismate metabolic process"/>
    <property type="evidence" value="ECO:0007669"/>
    <property type="project" value="InterPro"/>
</dbReference>
<dbReference type="PANTHER" id="PTHR21145:SF12">
    <property type="entry name" value="CHORISMATE MUTASE"/>
    <property type="match status" value="1"/>
</dbReference>
<protein>
    <recommendedName>
        <fullName evidence="4 9">Chorismate mutase</fullName>
        <ecNumber evidence="4 9">5.4.99.5</ecNumber>
    </recommendedName>
</protein>
<feature type="domain" description="Chorismate mutase" evidence="10">
    <location>
        <begin position="190"/>
        <end position="290"/>
    </location>
</feature>
<dbReference type="InterPro" id="IPR036263">
    <property type="entry name" value="Chorismate_II_sf"/>
</dbReference>
<proteinExistence type="predicted"/>
<dbReference type="GO" id="GO:0042803">
    <property type="term" value="F:protein homodimerization activity"/>
    <property type="evidence" value="ECO:0007669"/>
    <property type="project" value="UniProtKB-ARBA"/>
</dbReference>
<evidence type="ECO:0000313" key="11">
    <source>
        <dbReference type="EMBL" id="KAF4382672.1"/>
    </source>
</evidence>
<dbReference type="GO" id="GO:0009073">
    <property type="term" value="P:aromatic amino acid family biosynthetic process"/>
    <property type="evidence" value="ECO:0007669"/>
    <property type="project" value="UniProtKB-UniRule"/>
</dbReference>
<evidence type="ECO:0000256" key="2">
    <source>
        <dbReference type="ARBA" id="ARBA00004496"/>
    </source>
</evidence>
<evidence type="ECO:0000256" key="1">
    <source>
        <dbReference type="ARBA" id="ARBA00000824"/>
    </source>
</evidence>
<dbReference type="InterPro" id="IPR002701">
    <property type="entry name" value="CM_II_prokaryot"/>
</dbReference>
<dbReference type="PROSITE" id="PS51169">
    <property type="entry name" value="CHORISMATE_MUT_3"/>
    <property type="match status" value="1"/>
</dbReference>
<comment type="pathway">
    <text evidence="3">Metabolic intermediate biosynthesis; prephenate biosynthesis; prephenate from chorismate: step 1/1.</text>
</comment>
<comment type="subcellular location">
    <subcellularLocation>
        <location evidence="2">Cytoplasm</location>
    </subcellularLocation>
</comment>
<dbReference type="Gene3D" id="1.10.590.10">
    <property type="entry name" value="Chorismate mutase, AroQ class superfamily, eukaryotic"/>
    <property type="match status" value="1"/>
</dbReference>
<dbReference type="Proteomes" id="UP000525078">
    <property type="component" value="Unassembled WGS sequence"/>
</dbReference>
<dbReference type="UniPathway" id="UPA00120">
    <property type="reaction ID" value="UER00203"/>
</dbReference>
<dbReference type="GO" id="GO:0005737">
    <property type="term" value="C:cytoplasm"/>
    <property type="evidence" value="ECO:0007669"/>
    <property type="project" value="UniProtKB-SubCell"/>
</dbReference>
<reference evidence="11 12" key="1">
    <citation type="journal article" date="2020" name="bioRxiv">
        <title>Sequence and annotation of 42 cannabis genomes reveals extensive copy number variation in cannabinoid synthesis and pathogen resistance genes.</title>
        <authorList>
            <person name="Mckernan K.J."/>
            <person name="Helbert Y."/>
            <person name="Kane L.T."/>
            <person name="Ebling H."/>
            <person name="Zhang L."/>
            <person name="Liu B."/>
            <person name="Eaton Z."/>
            <person name="Mclaughlin S."/>
            <person name="Kingan S."/>
            <person name="Baybayan P."/>
            <person name="Concepcion G."/>
            <person name="Jordan M."/>
            <person name="Riva A."/>
            <person name="Barbazuk W."/>
            <person name="Harkins T."/>
        </authorList>
    </citation>
    <scope>NUCLEOTIDE SEQUENCE [LARGE SCALE GENOMIC DNA]</scope>
    <source>
        <strain evidence="12">cv. Jamaican Lion 4</strain>
        <tissue evidence="11">Leaf</tissue>
    </source>
</reference>
<dbReference type="SUPFAM" id="SSF48600">
    <property type="entry name" value="Chorismate mutase II"/>
    <property type="match status" value="1"/>
</dbReference>
<evidence type="ECO:0000259" key="10">
    <source>
        <dbReference type="Pfam" id="PF01817"/>
    </source>
</evidence>